<gene>
    <name evidence="7" type="ORF">FLONG3_4099</name>
</gene>
<dbReference type="GO" id="GO:0046982">
    <property type="term" value="F:protein heterodimerization activity"/>
    <property type="evidence" value="ECO:0007669"/>
    <property type="project" value="InterPro"/>
</dbReference>
<comment type="subcellular location">
    <subcellularLocation>
        <location evidence="1">Nucleus</location>
    </subcellularLocation>
</comment>
<dbReference type="STRING" id="694270.A0A395T0Q5"/>
<evidence type="ECO:0000256" key="2">
    <source>
        <dbReference type="ARBA" id="ARBA00023015"/>
    </source>
</evidence>
<comment type="similarity">
    <text evidence="5">Belongs to the SPT3 family.</text>
</comment>
<dbReference type="GO" id="GO:0000124">
    <property type="term" value="C:SAGA complex"/>
    <property type="evidence" value="ECO:0007669"/>
    <property type="project" value="TreeGrafter"/>
</dbReference>
<comment type="caution">
    <text evidence="7">The sequence shown here is derived from an EMBL/GenBank/DDBJ whole genome shotgun (WGS) entry which is preliminary data.</text>
</comment>
<evidence type="ECO:0000313" key="8">
    <source>
        <dbReference type="Proteomes" id="UP000266234"/>
    </source>
</evidence>
<evidence type="ECO:0000256" key="1">
    <source>
        <dbReference type="ARBA" id="ARBA00004123"/>
    </source>
</evidence>
<dbReference type="GO" id="GO:0005634">
    <property type="term" value="C:nucleus"/>
    <property type="evidence" value="ECO:0007669"/>
    <property type="project" value="UniProtKB-SubCell"/>
</dbReference>
<evidence type="ECO:0000256" key="3">
    <source>
        <dbReference type="ARBA" id="ARBA00023163"/>
    </source>
</evidence>
<reference evidence="7 8" key="1">
    <citation type="journal article" date="2018" name="PLoS Pathog.">
        <title>Evolution of structural diversity of trichothecenes, a family of toxins produced by plant pathogenic and entomopathogenic fungi.</title>
        <authorList>
            <person name="Proctor R.H."/>
            <person name="McCormick S.P."/>
            <person name="Kim H.S."/>
            <person name="Cardoza R.E."/>
            <person name="Stanley A.M."/>
            <person name="Lindo L."/>
            <person name="Kelly A."/>
            <person name="Brown D.W."/>
            <person name="Lee T."/>
            <person name="Vaughan M.M."/>
            <person name="Alexander N.J."/>
            <person name="Busman M."/>
            <person name="Gutierrez S."/>
        </authorList>
    </citation>
    <scope>NUCLEOTIDE SEQUENCE [LARGE SCALE GENOMIC DNA]</scope>
    <source>
        <strain evidence="7 8">NRRL 20695</strain>
    </source>
</reference>
<keyword evidence="2" id="KW-0805">Transcription regulation</keyword>
<dbReference type="InterPro" id="IPR003195">
    <property type="entry name" value="TFIID_TAF13"/>
</dbReference>
<keyword evidence="8" id="KW-1185">Reference proteome</keyword>
<evidence type="ECO:0000256" key="5">
    <source>
        <dbReference type="ARBA" id="ARBA00061274"/>
    </source>
</evidence>
<dbReference type="PANTHER" id="PTHR11380:SF16">
    <property type="entry name" value="TRANSCRIPTION INITIATION PROTEIN SPT3 HOMOLOG"/>
    <property type="match status" value="1"/>
</dbReference>
<feature type="region of interest" description="Disordered" evidence="6">
    <location>
        <begin position="96"/>
        <end position="131"/>
    </location>
</feature>
<evidence type="ECO:0000256" key="4">
    <source>
        <dbReference type="ARBA" id="ARBA00023242"/>
    </source>
</evidence>
<dbReference type="Proteomes" id="UP000266234">
    <property type="component" value="Unassembled WGS sequence"/>
</dbReference>
<accession>A0A395T0Q5</accession>
<evidence type="ECO:0000256" key="6">
    <source>
        <dbReference type="SAM" id="MobiDB-lite"/>
    </source>
</evidence>
<keyword evidence="3" id="KW-0804">Transcription</keyword>
<dbReference type="InterPro" id="IPR009072">
    <property type="entry name" value="Histone-fold"/>
</dbReference>
<organism evidence="7 8">
    <name type="scientific">Fusarium longipes</name>
    <dbReference type="NCBI Taxonomy" id="694270"/>
    <lineage>
        <taxon>Eukaryota</taxon>
        <taxon>Fungi</taxon>
        <taxon>Dikarya</taxon>
        <taxon>Ascomycota</taxon>
        <taxon>Pezizomycotina</taxon>
        <taxon>Sordariomycetes</taxon>
        <taxon>Hypocreomycetidae</taxon>
        <taxon>Hypocreales</taxon>
        <taxon>Nectriaceae</taxon>
        <taxon>Fusarium</taxon>
    </lineage>
</organism>
<dbReference type="AlphaFoldDB" id="A0A395T0Q5"/>
<dbReference type="OrthoDB" id="66982at2759"/>
<dbReference type="CDD" id="cd22926">
    <property type="entry name" value="HFD_SPT3"/>
    <property type="match status" value="1"/>
</dbReference>
<proteinExistence type="inferred from homology"/>
<dbReference type="SUPFAM" id="SSF47113">
    <property type="entry name" value="Histone-fold"/>
    <property type="match status" value="1"/>
</dbReference>
<dbReference type="Pfam" id="PF02269">
    <property type="entry name" value="TFIID-18kDa"/>
    <property type="match status" value="1"/>
</dbReference>
<dbReference type="GO" id="GO:0003712">
    <property type="term" value="F:transcription coregulator activity"/>
    <property type="evidence" value="ECO:0007669"/>
    <property type="project" value="TreeGrafter"/>
</dbReference>
<dbReference type="PANTHER" id="PTHR11380">
    <property type="entry name" value="TRANSCRIPTION INITIATION FACTOR TFIID/SUPT3-RELATED"/>
    <property type="match status" value="1"/>
</dbReference>
<feature type="compositionally biased region" description="Acidic residues" evidence="6">
    <location>
        <begin position="101"/>
        <end position="115"/>
    </location>
</feature>
<dbReference type="GO" id="GO:0006366">
    <property type="term" value="P:transcription by RNA polymerase II"/>
    <property type="evidence" value="ECO:0007669"/>
    <property type="project" value="InterPro"/>
</dbReference>
<evidence type="ECO:0000313" key="7">
    <source>
        <dbReference type="EMBL" id="RGP77805.1"/>
    </source>
</evidence>
<protein>
    <recommendedName>
        <fullName evidence="9">Transcription initiation spt3</fullName>
    </recommendedName>
</protein>
<name>A0A395T0Q5_9HYPO</name>
<keyword evidence="4" id="KW-0539">Nucleus</keyword>
<dbReference type="EMBL" id="PXOG01000086">
    <property type="protein sequence ID" value="RGP77805.1"/>
    <property type="molecule type" value="Genomic_DNA"/>
</dbReference>
<evidence type="ECO:0008006" key="9">
    <source>
        <dbReference type="Google" id="ProtNLM"/>
    </source>
</evidence>
<sequence>MARFTPRYNHEIQQMMYVAGETHDVSFEALTLIEQIVQGQVMHMLSAANELAARRRKKAISLNDIIFQVRHDTARVARIQRLVRWRAIRLEAKKRNKDTEGDADLDEDELSEDTAESTTAEEGAPEKTEPAAAVLPWDVESYFSVIPPGGEINETLLDQSNEDSLERLHWADEMTKNMTMEEYARWASYRNASFTTRKVKRFSEWAGVGVIAQVIKKDDTIEMIGFLAAETVKRLTDIALTIQARDLAVQKRRNGQLAMSIGQRRYGMFVPLDTERPPINVLHIREAFRETQMKPKRKRVKLNSVPGRSTLQLI</sequence>